<keyword evidence="5" id="KW-0012">Acyltransferase</keyword>
<keyword evidence="5" id="KW-0808">Transferase</keyword>
<reference evidence="7 8" key="1">
    <citation type="journal article" date="2018" name="Nat. Ecol. Evol.">
        <title>Genomic signatures of mitonuclear coevolution across populations of Tigriopus californicus.</title>
        <authorList>
            <person name="Barreto F.S."/>
            <person name="Watson E.T."/>
            <person name="Lima T.G."/>
            <person name="Willett C.S."/>
            <person name="Edmands S."/>
            <person name="Li W."/>
            <person name="Burton R.S."/>
        </authorList>
    </citation>
    <scope>NUCLEOTIDE SEQUENCE [LARGE SCALE GENOMIC DNA]</scope>
    <source>
        <strain evidence="7 8">San Diego</strain>
    </source>
</reference>
<keyword evidence="2 5" id="KW-0812">Transmembrane</keyword>
<comment type="catalytic activity">
    <reaction evidence="5">
        <text>L-cysteinyl-[protein] + hexadecanoyl-CoA = S-hexadecanoyl-L-cysteinyl-[protein] + CoA</text>
        <dbReference type="Rhea" id="RHEA:36683"/>
        <dbReference type="Rhea" id="RHEA-COMP:10131"/>
        <dbReference type="Rhea" id="RHEA-COMP:11032"/>
        <dbReference type="ChEBI" id="CHEBI:29950"/>
        <dbReference type="ChEBI" id="CHEBI:57287"/>
        <dbReference type="ChEBI" id="CHEBI:57379"/>
        <dbReference type="ChEBI" id="CHEBI:74151"/>
        <dbReference type="EC" id="2.3.1.225"/>
    </reaction>
</comment>
<evidence type="ECO:0000313" key="8">
    <source>
        <dbReference type="Proteomes" id="UP000318571"/>
    </source>
</evidence>
<protein>
    <recommendedName>
        <fullName evidence="5">Palmitoyltransferase</fullName>
        <ecNumber evidence="5">2.3.1.225</ecNumber>
    </recommendedName>
</protein>
<evidence type="ECO:0000256" key="2">
    <source>
        <dbReference type="ARBA" id="ARBA00022692"/>
    </source>
</evidence>
<accession>A0A553PL90</accession>
<feature type="transmembrane region" description="Helical" evidence="5">
    <location>
        <begin position="101"/>
        <end position="118"/>
    </location>
</feature>
<evidence type="ECO:0000256" key="3">
    <source>
        <dbReference type="ARBA" id="ARBA00022989"/>
    </source>
</evidence>
<evidence type="ECO:0000256" key="5">
    <source>
        <dbReference type="RuleBase" id="RU079119"/>
    </source>
</evidence>
<dbReference type="EMBL" id="VCGU01000003">
    <property type="protein sequence ID" value="TRY78454.1"/>
    <property type="molecule type" value="Genomic_DNA"/>
</dbReference>
<dbReference type="OMA" id="GNWSEFM"/>
<feature type="transmembrane region" description="Helical" evidence="5">
    <location>
        <begin position="130"/>
        <end position="148"/>
    </location>
</feature>
<evidence type="ECO:0000256" key="1">
    <source>
        <dbReference type="ARBA" id="ARBA00004141"/>
    </source>
</evidence>
<evidence type="ECO:0000256" key="4">
    <source>
        <dbReference type="ARBA" id="ARBA00023136"/>
    </source>
</evidence>
<feature type="transmembrane region" description="Helical" evidence="5">
    <location>
        <begin position="160"/>
        <end position="179"/>
    </location>
</feature>
<sequence>MSLKLNREQSDPLCCCEYINANGQRSHVLGFLCDCAELDDTVDRLFAGQSVPKSKVLEIWNVLEDRSRVPWWRGAQPVPLDVVVPWILVPLGLWLAQWNVYVLVVVHALMLPSLYIWYRLIWRFKPHNRFYTSWSVATTCVLFYVYEFEVVGFIALPKTISFWENLVLIGSGLLAIFFVKETRRRSLWVQKLGHPQRSERFCRICETSVVGRKHHCFWIGICISESNQRHFMGFLVSLCLTLVQYSLLSLTSVCQSYLVFYDLVLVPSDCAMVNDKFEGNPNLVWASGIHSGGIAILIFTMIVVKICR</sequence>
<dbReference type="STRING" id="6832.A0A553PL90"/>
<comment type="subcellular location">
    <subcellularLocation>
        <location evidence="1">Membrane</location>
        <topology evidence="1">Multi-pass membrane protein</topology>
    </subcellularLocation>
</comment>
<dbReference type="AlphaFoldDB" id="A0A553PL90"/>
<dbReference type="Proteomes" id="UP000318571">
    <property type="component" value="Chromosome 11"/>
</dbReference>
<comment type="caution">
    <text evidence="7">The sequence shown here is derived from an EMBL/GenBank/DDBJ whole genome shotgun (WGS) entry which is preliminary data.</text>
</comment>
<organism evidence="7 8">
    <name type="scientific">Tigriopus californicus</name>
    <name type="common">Marine copepod</name>
    <dbReference type="NCBI Taxonomy" id="6832"/>
    <lineage>
        <taxon>Eukaryota</taxon>
        <taxon>Metazoa</taxon>
        <taxon>Ecdysozoa</taxon>
        <taxon>Arthropoda</taxon>
        <taxon>Crustacea</taxon>
        <taxon>Multicrustacea</taxon>
        <taxon>Hexanauplia</taxon>
        <taxon>Copepoda</taxon>
        <taxon>Harpacticoida</taxon>
        <taxon>Harpacticidae</taxon>
        <taxon>Tigriopus</taxon>
    </lineage>
</organism>
<dbReference type="GO" id="GO:0016020">
    <property type="term" value="C:membrane"/>
    <property type="evidence" value="ECO:0007669"/>
    <property type="project" value="UniProtKB-SubCell"/>
</dbReference>
<dbReference type="PROSITE" id="PS50216">
    <property type="entry name" value="DHHC"/>
    <property type="match status" value="1"/>
</dbReference>
<dbReference type="GO" id="GO:0019706">
    <property type="term" value="F:protein-cysteine S-palmitoyltransferase activity"/>
    <property type="evidence" value="ECO:0007669"/>
    <property type="project" value="UniProtKB-EC"/>
</dbReference>
<proteinExistence type="inferred from homology"/>
<comment type="domain">
    <text evidence="5">The DHHC domain is required for palmitoyltransferase activity.</text>
</comment>
<evidence type="ECO:0000259" key="6">
    <source>
        <dbReference type="Pfam" id="PF01529"/>
    </source>
</evidence>
<dbReference type="EC" id="2.3.1.225" evidence="5"/>
<feature type="domain" description="Palmitoyltransferase DHHC" evidence="6">
    <location>
        <begin position="195"/>
        <end position="266"/>
    </location>
</feature>
<dbReference type="InterPro" id="IPR001594">
    <property type="entry name" value="Palmitoyltrfase_DHHC"/>
</dbReference>
<name>A0A553PL90_TIGCA</name>
<comment type="similarity">
    <text evidence="5">Belongs to the DHHC palmitoyltransferase family.</text>
</comment>
<evidence type="ECO:0000313" key="7">
    <source>
        <dbReference type="EMBL" id="TRY78454.1"/>
    </source>
</evidence>
<feature type="transmembrane region" description="Helical" evidence="5">
    <location>
        <begin position="283"/>
        <end position="304"/>
    </location>
</feature>
<keyword evidence="3 5" id="KW-1133">Transmembrane helix</keyword>
<keyword evidence="4 5" id="KW-0472">Membrane</keyword>
<keyword evidence="8" id="KW-1185">Reference proteome</keyword>
<dbReference type="Pfam" id="PF01529">
    <property type="entry name" value="DHHC"/>
    <property type="match status" value="1"/>
</dbReference>
<gene>
    <name evidence="7" type="ORF">TCAL_06153</name>
</gene>
<feature type="transmembrane region" description="Helical" evidence="5">
    <location>
        <begin position="234"/>
        <end position="258"/>
    </location>
</feature>